<dbReference type="Pfam" id="PF00743">
    <property type="entry name" value="FMO-like"/>
    <property type="match status" value="2"/>
</dbReference>
<dbReference type="InterPro" id="IPR050346">
    <property type="entry name" value="FMO-like"/>
</dbReference>
<comment type="similarity">
    <text evidence="1">Belongs to the FMO family.</text>
</comment>
<dbReference type="AlphaFoldDB" id="A0A8H3GRV1"/>
<proteinExistence type="inferred from homology"/>
<dbReference type="GO" id="GO:0050661">
    <property type="term" value="F:NADP binding"/>
    <property type="evidence" value="ECO:0007669"/>
    <property type="project" value="InterPro"/>
</dbReference>
<dbReference type="Gene3D" id="3.50.50.60">
    <property type="entry name" value="FAD/NAD(P)-binding domain"/>
    <property type="match status" value="2"/>
</dbReference>
<dbReference type="GO" id="GO:0004499">
    <property type="term" value="F:N,N-dimethylaniline monooxygenase activity"/>
    <property type="evidence" value="ECO:0007669"/>
    <property type="project" value="InterPro"/>
</dbReference>
<dbReference type="Proteomes" id="UP000663841">
    <property type="component" value="Unassembled WGS sequence"/>
</dbReference>
<reference evidence="6" key="1">
    <citation type="submission" date="2021-01" db="EMBL/GenBank/DDBJ databases">
        <authorList>
            <person name="Kaushik A."/>
        </authorList>
    </citation>
    <scope>NUCLEOTIDE SEQUENCE</scope>
    <source>
        <strain evidence="6">AG3-T5</strain>
    </source>
</reference>
<evidence type="ECO:0000256" key="1">
    <source>
        <dbReference type="ARBA" id="ARBA00009183"/>
    </source>
</evidence>
<dbReference type="SUPFAM" id="SSF51905">
    <property type="entry name" value="FAD/NAD(P)-binding domain"/>
    <property type="match status" value="2"/>
</dbReference>
<keyword evidence="5" id="KW-0560">Oxidoreductase</keyword>
<accession>A0A8H3GRV1</accession>
<keyword evidence="4" id="KW-0521">NADP</keyword>
<dbReference type="InterPro" id="IPR020946">
    <property type="entry name" value="Flavin_mOase-like"/>
</dbReference>
<keyword evidence="2" id="KW-0285">Flavoprotein</keyword>
<dbReference type="InterPro" id="IPR000960">
    <property type="entry name" value="Flavin_mOase"/>
</dbReference>
<evidence type="ECO:0000256" key="4">
    <source>
        <dbReference type="ARBA" id="ARBA00022857"/>
    </source>
</evidence>
<gene>
    <name evidence="6" type="ORF">RDB_LOCUS153875</name>
</gene>
<evidence type="ECO:0000256" key="3">
    <source>
        <dbReference type="ARBA" id="ARBA00022827"/>
    </source>
</evidence>
<dbReference type="PRINTS" id="PR00370">
    <property type="entry name" value="FMOXYGENASE"/>
</dbReference>
<keyword evidence="3" id="KW-0274">FAD</keyword>
<protein>
    <recommendedName>
        <fullName evidence="8">FAD/NAD(P)-binding domain-containing protein</fullName>
    </recommendedName>
</protein>
<dbReference type="EMBL" id="CAJMWW010000280">
    <property type="protein sequence ID" value="CAE6462209.1"/>
    <property type="molecule type" value="Genomic_DNA"/>
</dbReference>
<dbReference type="InterPro" id="IPR036188">
    <property type="entry name" value="FAD/NAD-bd_sf"/>
</dbReference>
<evidence type="ECO:0000256" key="5">
    <source>
        <dbReference type="ARBA" id="ARBA00023002"/>
    </source>
</evidence>
<evidence type="ECO:0008006" key="8">
    <source>
        <dbReference type="Google" id="ProtNLM"/>
    </source>
</evidence>
<name>A0A8H3GRV1_9AGAM</name>
<sequence length="665" mass="75222">MDGTLLSSDRHSGYKGSCSNRPVGMPKLFIDTNGPDDTQYAFMDAAGNRRFTSSSSVDLIDGTTSTDIYQYEHAGLISQGHLVATIKWPANTFRDPTLVLYPDVDSGDTGRTTQLPLSTNIIKQSLNLVTKGHSRAHWRRIPQTDKLALFAGHTREKRLIADECHRAGKRWLQIEGKPITPSQLEYTPMGFPQARNKKLRIAAIGAGASGLAILRIFAEEFRKEIDAGDCELVCFEKRNNTGGIWLPDHSNTVPQTNVPDTPLYNCLTTNLPLPIMLYPSREPVPSTHLFPPAHAVLEYLQGYETQFTLRHFIRFNTVVSRAFWNDTTQQWEVTTHPRDQPDSPNNLHFDHLLVTNGHYAKPHFVTYPGLDSWSTSGSRSAMHSMWYRESSQYRGLRVLVIGGGPSGNDIANDVCEVAKETIQSVRSFEDEDTGPVTKRGKIDHFTVDGLVVFENGKQAHVDRVIMATGYEYDFPFLPQLPVRNPGMDESSLYNSRAHIYPLARHIFPLLAPFPPDSIAFIGLPVRVAPFPLFEAQALLVARVISGRAKLNFDQELEICETRNMKLTEVHKNPELVARYWHILDGDAQFAHREELWRLAGENRRCPDWTSEIYQAKFILRDEWKDLVRTGEADSWVKGVGEGGMKDWVRLMYRVLRRAEERAGHD</sequence>
<evidence type="ECO:0000313" key="7">
    <source>
        <dbReference type="Proteomes" id="UP000663841"/>
    </source>
</evidence>
<comment type="caution">
    <text evidence="6">The sequence shown here is derived from an EMBL/GenBank/DDBJ whole genome shotgun (WGS) entry which is preliminary data.</text>
</comment>
<evidence type="ECO:0000256" key="2">
    <source>
        <dbReference type="ARBA" id="ARBA00022630"/>
    </source>
</evidence>
<dbReference type="PANTHER" id="PTHR23023">
    <property type="entry name" value="DIMETHYLANILINE MONOOXYGENASE"/>
    <property type="match status" value="1"/>
</dbReference>
<organism evidence="6 7">
    <name type="scientific">Rhizoctonia solani</name>
    <dbReference type="NCBI Taxonomy" id="456999"/>
    <lineage>
        <taxon>Eukaryota</taxon>
        <taxon>Fungi</taxon>
        <taxon>Dikarya</taxon>
        <taxon>Basidiomycota</taxon>
        <taxon>Agaricomycotina</taxon>
        <taxon>Agaricomycetes</taxon>
        <taxon>Cantharellales</taxon>
        <taxon>Ceratobasidiaceae</taxon>
        <taxon>Rhizoctonia</taxon>
    </lineage>
</organism>
<dbReference type="GO" id="GO:0050660">
    <property type="term" value="F:flavin adenine dinucleotide binding"/>
    <property type="evidence" value="ECO:0007669"/>
    <property type="project" value="InterPro"/>
</dbReference>
<evidence type="ECO:0000313" key="6">
    <source>
        <dbReference type="EMBL" id="CAE6462209.1"/>
    </source>
</evidence>